<protein>
    <recommendedName>
        <fullName evidence="4">DUF3108 domain-containing protein</fullName>
    </recommendedName>
</protein>
<feature type="chain" id="PRO_5014131662" description="DUF3108 domain-containing protein" evidence="1">
    <location>
        <begin position="23"/>
        <end position="301"/>
    </location>
</feature>
<keyword evidence="1" id="KW-0732">Signal</keyword>
<evidence type="ECO:0000256" key="1">
    <source>
        <dbReference type="SAM" id="SignalP"/>
    </source>
</evidence>
<gene>
    <name evidence="2" type="ORF">HRbin17_01952</name>
</gene>
<proteinExistence type="predicted"/>
<organism evidence="2 3">
    <name type="scientific">Candidatus Fervidibacter japonicus</name>
    <dbReference type="NCBI Taxonomy" id="2035412"/>
    <lineage>
        <taxon>Bacteria</taxon>
        <taxon>Candidatus Fervidibacterota</taxon>
        <taxon>Candidatus Fervidibacter</taxon>
    </lineage>
</organism>
<feature type="signal peptide" evidence="1">
    <location>
        <begin position="1"/>
        <end position="22"/>
    </location>
</feature>
<evidence type="ECO:0000313" key="3">
    <source>
        <dbReference type="Proteomes" id="UP000236173"/>
    </source>
</evidence>
<accession>A0A2H5XE14</accession>
<comment type="caution">
    <text evidence="2">The sequence shown here is derived from an EMBL/GenBank/DDBJ whole genome shotgun (WGS) entry which is preliminary data.</text>
</comment>
<sequence length="301" mass="33881">MKRWSIALVAALVGGWAVTAQQGGQPTPPQTFTLRYKGKPGDTNRYRSWFLLRMVGTFPSPSGPREGRMEYRAEATYLHKIVSVAEDGTLEIETTKESGKARMGVDENMRDLPDRPYKRIVRMTNRGKVLEERVVEGEEGDEDEVDEDFPLASPRYQPTRWLDKLFETAVHNIAFPEQAVTVGATWREQVTETLTPNCKVTLTITSRFKELVKLDGKLCAVIESAVDAPIDGQDTVGDWTVAVRGRFTATVTLYFDLERGDERQSFDEGRLALEMTQSGPDRPTITLTHRLISRGKTVLLE</sequence>
<evidence type="ECO:0008006" key="4">
    <source>
        <dbReference type="Google" id="ProtNLM"/>
    </source>
</evidence>
<dbReference type="Proteomes" id="UP000236173">
    <property type="component" value="Unassembled WGS sequence"/>
</dbReference>
<name>A0A2H5XE14_9BACT</name>
<dbReference type="AlphaFoldDB" id="A0A2H5XE14"/>
<dbReference type="EMBL" id="BEHT01000027">
    <property type="protein sequence ID" value="GBC99428.1"/>
    <property type="molecule type" value="Genomic_DNA"/>
</dbReference>
<reference evidence="3" key="1">
    <citation type="submission" date="2017-09" db="EMBL/GenBank/DDBJ databases">
        <title>Metaegenomics of thermophilic ammonia-oxidizing enrichment culture.</title>
        <authorList>
            <person name="Kato S."/>
            <person name="Suzuki K."/>
        </authorList>
    </citation>
    <scope>NUCLEOTIDE SEQUENCE [LARGE SCALE GENOMIC DNA]</scope>
</reference>
<evidence type="ECO:0000313" key="2">
    <source>
        <dbReference type="EMBL" id="GBC99428.1"/>
    </source>
</evidence>